<evidence type="ECO:0000313" key="1">
    <source>
        <dbReference type="EMBL" id="DBA51828.1"/>
    </source>
</evidence>
<organism evidence="1">
    <name type="scientific">Nitrosopumilaceae spindle-shaped virus</name>
    <dbReference type="NCBI Taxonomy" id="3065433"/>
    <lineage>
        <taxon>Viruses</taxon>
    </lineage>
</organism>
<name>A0AAT9JFE6_9VIRU</name>
<dbReference type="EMBL" id="BK067785">
    <property type="protein sequence ID" value="DBA51828.1"/>
    <property type="molecule type" value="Genomic_DNA"/>
</dbReference>
<proteinExistence type="predicted"/>
<sequence length="69" mass="7974">MTIQCKNVCLNPEYAHKKTVRNLTETPYKKCSRCCLFIKYEGVFCPCCGVKLSNRAKNNSSRKRRLDAL</sequence>
<reference evidence="1" key="1">
    <citation type="journal article" date="2024" name="Environ. Microbiol. Rep.">
        <title>Hiding in plain sight: The discovery of complete genomes of 11 hypothetical spindle-shaped viruses that putatively infect mesophilic ammonia-oxidizing archaea.</title>
        <authorList>
            <person name="Ni Y."/>
            <person name="Xu T."/>
            <person name="Yan S."/>
            <person name="Chen L."/>
            <person name="Wang Y."/>
        </authorList>
    </citation>
    <scope>NUCLEOTIDE SEQUENCE</scope>
    <source>
        <strain evidence="1">NMJ1</strain>
    </source>
</reference>
<accession>A0AAT9JFE6</accession>
<protein>
    <submittedName>
        <fullName evidence="1">ORF25</fullName>
    </submittedName>
</protein>
<reference evidence="1" key="2">
    <citation type="submission" date="2024-03" db="EMBL/GenBank/DDBJ databases">
        <authorList>
            <person name="Ni Y."/>
            <person name="Xu T."/>
            <person name="Yan S."/>
            <person name="Chen L."/>
            <person name="Wang Y."/>
        </authorList>
    </citation>
    <scope>NUCLEOTIDE SEQUENCE</scope>
    <source>
        <strain evidence="1">NMJ1</strain>
    </source>
</reference>